<name>A0A9X1YN64_9BURK</name>
<dbReference type="RefSeq" id="WP_420854784.1">
    <property type="nucleotide sequence ID" value="NZ_JAJLJH010000017.1"/>
</dbReference>
<reference evidence="2" key="1">
    <citation type="submission" date="2021-11" db="EMBL/GenBank/DDBJ databases">
        <title>BS-T2-15 a new species belonging to the Comamonadaceae family isolated from the soil of a French oak forest.</title>
        <authorList>
            <person name="Mieszkin S."/>
            <person name="Alain K."/>
        </authorList>
    </citation>
    <scope>NUCLEOTIDE SEQUENCE</scope>
    <source>
        <strain evidence="2">BS-T2-15</strain>
    </source>
</reference>
<dbReference type="EMBL" id="JAJLJH010000017">
    <property type="protein sequence ID" value="MCK9689664.1"/>
    <property type="molecule type" value="Genomic_DNA"/>
</dbReference>
<organism evidence="2 3">
    <name type="scientific">Scleromatobacter humisilvae</name>
    <dbReference type="NCBI Taxonomy" id="2897159"/>
    <lineage>
        <taxon>Bacteria</taxon>
        <taxon>Pseudomonadati</taxon>
        <taxon>Pseudomonadota</taxon>
        <taxon>Betaproteobacteria</taxon>
        <taxon>Burkholderiales</taxon>
        <taxon>Sphaerotilaceae</taxon>
        <taxon>Scleromatobacter</taxon>
    </lineage>
</organism>
<comment type="caution">
    <text evidence="2">The sequence shown here is derived from an EMBL/GenBank/DDBJ whole genome shotgun (WGS) entry which is preliminary data.</text>
</comment>
<gene>
    <name evidence="2" type="ORF">LPC04_28425</name>
</gene>
<keyword evidence="1" id="KW-0732">Signal</keyword>
<protein>
    <recommendedName>
        <fullName evidence="4">Porin</fullName>
    </recommendedName>
</protein>
<proteinExistence type="predicted"/>
<dbReference type="GO" id="GO:0016020">
    <property type="term" value="C:membrane"/>
    <property type="evidence" value="ECO:0007669"/>
    <property type="project" value="InterPro"/>
</dbReference>
<dbReference type="InterPro" id="IPR036998">
    <property type="entry name" value="Porin_LamB_sf"/>
</dbReference>
<feature type="non-terminal residue" evidence="2">
    <location>
        <position position="65"/>
    </location>
</feature>
<accession>A0A9X1YN64</accession>
<sequence>MTTTLRTPAVVRTAIACAAALVGVSAHAVDWTGYMRGGPAATSVSGKSRQCYGIGEFKYRLGNEC</sequence>
<feature type="signal peptide" evidence="1">
    <location>
        <begin position="1"/>
        <end position="28"/>
    </location>
</feature>
<keyword evidence="3" id="KW-1185">Reference proteome</keyword>
<dbReference type="Proteomes" id="UP001139353">
    <property type="component" value="Unassembled WGS sequence"/>
</dbReference>
<dbReference type="Gene3D" id="2.40.170.10">
    <property type="entry name" value="Porin, LamB type"/>
    <property type="match status" value="1"/>
</dbReference>
<feature type="chain" id="PRO_5040728447" description="Porin" evidence="1">
    <location>
        <begin position="29"/>
        <end position="65"/>
    </location>
</feature>
<evidence type="ECO:0008006" key="4">
    <source>
        <dbReference type="Google" id="ProtNLM"/>
    </source>
</evidence>
<dbReference type="GO" id="GO:0015288">
    <property type="term" value="F:porin activity"/>
    <property type="evidence" value="ECO:0007669"/>
    <property type="project" value="InterPro"/>
</dbReference>
<evidence type="ECO:0000313" key="3">
    <source>
        <dbReference type="Proteomes" id="UP001139353"/>
    </source>
</evidence>
<evidence type="ECO:0000256" key="1">
    <source>
        <dbReference type="SAM" id="SignalP"/>
    </source>
</evidence>
<evidence type="ECO:0000313" key="2">
    <source>
        <dbReference type="EMBL" id="MCK9689664.1"/>
    </source>
</evidence>
<dbReference type="GO" id="GO:0034219">
    <property type="term" value="P:carbohydrate transmembrane transport"/>
    <property type="evidence" value="ECO:0007669"/>
    <property type="project" value="InterPro"/>
</dbReference>
<dbReference type="AlphaFoldDB" id="A0A9X1YN64"/>